<sequence length="195" mass="21833">MPALGPTTVLEAVNTMLSAIGEAPVNSVDASGVVDATNAKATLDKQSRLVQAEGWHWNTERRFPLPLSFPDKFVYVPANALVVDPSTDAPGAPEATVRGNRLYDIVNRTYAFERPVLVDMILNLDFEELPEPARRYIVARATRVFQDDVLGSERLTQTTRAEEQRARAEVVRAELRNRDANVLRGSVMMRRMLRR</sequence>
<evidence type="ECO:0000313" key="1">
    <source>
        <dbReference type="EMBL" id="CAB4139513.1"/>
    </source>
</evidence>
<accession>A0A6J5M1W4</accession>
<dbReference type="InterPro" id="IPR033767">
    <property type="entry name" value="Tail_Gp11"/>
</dbReference>
<proteinExistence type="predicted"/>
<dbReference type="Pfam" id="PF17212">
    <property type="entry name" value="Tube"/>
    <property type="match status" value="1"/>
</dbReference>
<name>A0A6J5M1W4_9CAUD</name>
<dbReference type="EMBL" id="LR796356">
    <property type="protein sequence ID" value="CAB4139513.1"/>
    <property type="molecule type" value="Genomic_DNA"/>
</dbReference>
<reference evidence="1" key="1">
    <citation type="submission" date="2020-04" db="EMBL/GenBank/DDBJ databases">
        <authorList>
            <person name="Chiriac C."/>
            <person name="Salcher M."/>
            <person name="Ghai R."/>
            <person name="Kavagutti S V."/>
        </authorList>
    </citation>
    <scope>NUCLEOTIDE SEQUENCE</scope>
</reference>
<gene>
    <name evidence="1" type="ORF">UFOVP347_32</name>
</gene>
<organism evidence="1">
    <name type="scientific">uncultured Caudovirales phage</name>
    <dbReference type="NCBI Taxonomy" id="2100421"/>
    <lineage>
        <taxon>Viruses</taxon>
        <taxon>Duplodnaviria</taxon>
        <taxon>Heunggongvirae</taxon>
        <taxon>Uroviricota</taxon>
        <taxon>Caudoviricetes</taxon>
        <taxon>Peduoviridae</taxon>
        <taxon>Maltschvirus</taxon>
        <taxon>Maltschvirus maltsch</taxon>
    </lineage>
</organism>
<protein>
    <submittedName>
        <fullName evidence="1">Tail tubular protein A</fullName>
    </submittedName>
</protein>